<evidence type="ECO:0000256" key="1">
    <source>
        <dbReference type="ARBA" id="ARBA00007074"/>
    </source>
</evidence>
<dbReference type="InterPro" id="IPR038765">
    <property type="entry name" value="Papain-like_cys_pep_sf"/>
</dbReference>
<feature type="compositionally biased region" description="Pro residues" evidence="6">
    <location>
        <begin position="267"/>
        <end position="277"/>
    </location>
</feature>
<reference evidence="8 9" key="1">
    <citation type="submission" date="2019-09" db="EMBL/GenBank/DDBJ databases">
        <title>Genome sequencing of strain KACC 19322.</title>
        <authorList>
            <person name="Heo J."/>
            <person name="Kim S.-J."/>
            <person name="Kim J.-S."/>
            <person name="Hong S.-B."/>
            <person name="Kwon S.-W."/>
        </authorList>
    </citation>
    <scope>NUCLEOTIDE SEQUENCE [LARGE SCALE GENOMIC DNA]</scope>
    <source>
        <strain evidence="8 9">KACC 19322</strain>
    </source>
</reference>
<evidence type="ECO:0000256" key="5">
    <source>
        <dbReference type="SAM" id="Coils"/>
    </source>
</evidence>
<feature type="coiled-coil region" evidence="5">
    <location>
        <begin position="61"/>
        <end position="123"/>
    </location>
</feature>
<comment type="similarity">
    <text evidence="1">Belongs to the peptidase C40 family.</text>
</comment>
<feature type="region of interest" description="Disordered" evidence="6">
    <location>
        <begin position="263"/>
        <end position="291"/>
    </location>
</feature>
<evidence type="ECO:0000256" key="6">
    <source>
        <dbReference type="SAM" id="MobiDB-lite"/>
    </source>
</evidence>
<evidence type="ECO:0000313" key="9">
    <source>
        <dbReference type="Proteomes" id="UP000322159"/>
    </source>
</evidence>
<dbReference type="EMBL" id="CP043504">
    <property type="protein sequence ID" value="QEO09173.1"/>
    <property type="molecule type" value="Genomic_DNA"/>
</dbReference>
<evidence type="ECO:0000256" key="3">
    <source>
        <dbReference type="ARBA" id="ARBA00022801"/>
    </source>
</evidence>
<dbReference type="PROSITE" id="PS51935">
    <property type="entry name" value="NLPC_P60"/>
    <property type="match status" value="1"/>
</dbReference>
<keyword evidence="4" id="KW-0788">Thiol protease</keyword>
<accession>A0A5C1Y552</accession>
<protein>
    <submittedName>
        <fullName evidence="8">NlpC/P60 family protein</fullName>
    </submittedName>
</protein>
<sequence>MAETPKKPEGSARGTSGPSTAAVAIAAAFALTAAGGAAPAEAARRPDFPSWQEVQAARQSEAAKKAEVEKIEKIVADLQQQAADLGKVAMQKGEEALLAQTALEAAEAKTARLADQLADAQDRADASALLAARLVARLARSGGSDATLSLAFSSESDADALLARLGAMSKLSESSAALVERAVFDKRAAGSLAEQAKVAEDERRARAAAADAAKVAAEQAAAAVQAQAAEASANQSVLYAQLATLKGTTAAVEQQYAEGVEWAAAHQPPPPPPPPPSSGGGAPPVNPDPPVPVGSAVAGAIAYAEAQLGERYVLGGMGPDVWDCSGLTKAAYASVGVYIGPHGSTSQYNYMAAQGRLVSLAQLQAGDLLFYADDGSPSASTKYHVAIALGGGRMIEAPNPSAPVRIVAIRNADLVPYAGRPTG</sequence>
<dbReference type="RefSeq" id="WP_149324603.1">
    <property type="nucleotide sequence ID" value="NZ_CP043504.1"/>
</dbReference>
<dbReference type="SUPFAM" id="SSF54001">
    <property type="entry name" value="Cysteine proteinases"/>
    <property type="match status" value="1"/>
</dbReference>
<dbReference type="Proteomes" id="UP000322159">
    <property type="component" value="Chromosome"/>
</dbReference>
<gene>
    <name evidence="8" type="ORF">FLP23_03575</name>
</gene>
<evidence type="ECO:0000259" key="7">
    <source>
        <dbReference type="PROSITE" id="PS51935"/>
    </source>
</evidence>
<dbReference type="Gene3D" id="3.90.1720.10">
    <property type="entry name" value="endopeptidase domain like (from Nostoc punctiforme)"/>
    <property type="match status" value="1"/>
</dbReference>
<proteinExistence type="inferred from homology"/>
<dbReference type="GO" id="GO:0008234">
    <property type="term" value="F:cysteine-type peptidase activity"/>
    <property type="evidence" value="ECO:0007669"/>
    <property type="project" value="UniProtKB-KW"/>
</dbReference>
<keyword evidence="9" id="KW-1185">Reference proteome</keyword>
<dbReference type="AlphaFoldDB" id="A0A5C1Y552"/>
<dbReference type="InterPro" id="IPR000064">
    <property type="entry name" value="NLP_P60_dom"/>
</dbReference>
<evidence type="ECO:0000256" key="2">
    <source>
        <dbReference type="ARBA" id="ARBA00022670"/>
    </source>
</evidence>
<feature type="domain" description="NlpC/P60" evidence="7">
    <location>
        <begin position="294"/>
        <end position="423"/>
    </location>
</feature>
<organism evidence="8 9">
    <name type="scientific">Protaetiibacter larvae</name>
    <dbReference type="NCBI Taxonomy" id="2592654"/>
    <lineage>
        <taxon>Bacteria</taxon>
        <taxon>Bacillati</taxon>
        <taxon>Actinomycetota</taxon>
        <taxon>Actinomycetes</taxon>
        <taxon>Micrococcales</taxon>
        <taxon>Microbacteriaceae</taxon>
        <taxon>Protaetiibacter</taxon>
    </lineage>
</organism>
<dbReference type="PANTHER" id="PTHR47359">
    <property type="entry name" value="PEPTIDOGLYCAN DL-ENDOPEPTIDASE CWLO"/>
    <property type="match status" value="1"/>
</dbReference>
<dbReference type="KEGG" id="lyk:FLP23_03575"/>
<evidence type="ECO:0000256" key="4">
    <source>
        <dbReference type="ARBA" id="ARBA00022807"/>
    </source>
</evidence>
<name>A0A5C1Y552_9MICO</name>
<dbReference type="OrthoDB" id="5177647at2"/>
<dbReference type="PANTHER" id="PTHR47359:SF3">
    <property type="entry name" value="NLP_P60 DOMAIN-CONTAINING PROTEIN-RELATED"/>
    <property type="match status" value="1"/>
</dbReference>
<keyword evidence="2" id="KW-0645">Protease</keyword>
<dbReference type="Pfam" id="PF00877">
    <property type="entry name" value="NLPC_P60"/>
    <property type="match status" value="1"/>
</dbReference>
<keyword evidence="3" id="KW-0378">Hydrolase</keyword>
<dbReference type="InterPro" id="IPR051794">
    <property type="entry name" value="PG_Endopeptidase_C40"/>
</dbReference>
<evidence type="ECO:0000313" key="8">
    <source>
        <dbReference type="EMBL" id="QEO09173.1"/>
    </source>
</evidence>
<feature type="region of interest" description="Disordered" evidence="6">
    <location>
        <begin position="36"/>
        <end position="56"/>
    </location>
</feature>
<keyword evidence="5" id="KW-0175">Coiled coil</keyword>
<dbReference type="GO" id="GO:0006508">
    <property type="term" value="P:proteolysis"/>
    <property type="evidence" value="ECO:0007669"/>
    <property type="project" value="UniProtKB-KW"/>
</dbReference>